<feature type="transmembrane region" description="Helical" evidence="2">
    <location>
        <begin position="35"/>
        <end position="62"/>
    </location>
</feature>
<keyword evidence="2" id="KW-0472">Membrane</keyword>
<keyword evidence="4" id="KW-1185">Reference proteome</keyword>
<feature type="transmembrane region" description="Helical" evidence="2">
    <location>
        <begin position="6"/>
        <end position="23"/>
    </location>
</feature>
<name>A0A518AHD5_9BACT</name>
<feature type="transmembrane region" description="Helical" evidence="2">
    <location>
        <begin position="68"/>
        <end position="88"/>
    </location>
</feature>
<evidence type="ECO:0000256" key="1">
    <source>
        <dbReference type="SAM" id="MobiDB-lite"/>
    </source>
</evidence>
<evidence type="ECO:0000313" key="3">
    <source>
        <dbReference type="EMBL" id="QDU54151.1"/>
    </source>
</evidence>
<keyword evidence="2" id="KW-1133">Transmembrane helix</keyword>
<dbReference type="RefSeq" id="WP_145245169.1">
    <property type="nucleotide sequence ID" value="NZ_CP036278.1"/>
</dbReference>
<protein>
    <submittedName>
        <fullName evidence="3">Uncharacterized protein</fullName>
    </submittedName>
</protein>
<dbReference type="EMBL" id="CP036278">
    <property type="protein sequence ID" value="QDU54151.1"/>
    <property type="molecule type" value="Genomic_DNA"/>
</dbReference>
<evidence type="ECO:0000313" key="4">
    <source>
        <dbReference type="Proteomes" id="UP000315750"/>
    </source>
</evidence>
<proteinExistence type="predicted"/>
<dbReference type="KEGG" id="amuc:Pan181_03310"/>
<organism evidence="3 4">
    <name type="scientific">Aeoliella mucimassa</name>
    <dbReference type="NCBI Taxonomy" id="2527972"/>
    <lineage>
        <taxon>Bacteria</taxon>
        <taxon>Pseudomonadati</taxon>
        <taxon>Planctomycetota</taxon>
        <taxon>Planctomycetia</taxon>
        <taxon>Pirellulales</taxon>
        <taxon>Lacipirellulaceae</taxon>
        <taxon>Aeoliella</taxon>
    </lineage>
</organism>
<keyword evidence="2" id="KW-0812">Transmembrane</keyword>
<evidence type="ECO:0000256" key="2">
    <source>
        <dbReference type="SAM" id="Phobius"/>
    </source>
</evidence>
<reference evidence="3 4" key="1">
    <citation type="submission" date="2019-02" db="EMBL/GenBank/DDBJ databases">
        <title>Deep-cultivation of Planctomycetes and their phenomic and genomic characterization uncovers novel biology.</title>
        <authorList>
            <person name="Wiegand S."/>
            <person name="Jogler M."/>
            <person name="Boedeker C."/>
            <person name="Pinto D."/>
            <person name="Vollmers J."/>
            <person name="Rivas-Marin E."/>
            <person name="Kohn T."/>
            <person name="Peeters S.H."/>
            <person name="Heuer A."/>
            <person name="Rast P."/>
            <person name="Oberbeckmann S."/>
            <person name="Bunk B."/>
            <person name="Jeske O."/>
            <person name="Meyerdierks A."/>
            <person name="Storesund J.E."/>
            <person name="Kallscheuer N."/>
            <person name="Luecker S."/>
            <person name="Lage O.M."/>
            <person name="Pohl T."/>
            <person name="Merkel B.J."/>
            <person name="Hornburger P."/>
            <person name="Mueller R.-W."/>
            <person name="Bruemmer F."/>
            <person name="Labrenz M."/>
            <person name="Spormann A.M."/>
            <person name="Op den Camp H."/>
            <person name="Overmann J."/>
            <person name="Amann R."/>
            <person name="Jetten M.S.M."/>
            <person name="Mascher T."/>
            <person name="Medema M.H."/>
            <person name="Devos D.P."/>
            <person name="Kaster A.-K."/>
            <person name="Ovreas L."/>
            <person name="Rohde M."/>
            <person name="Galperin M.Y."/>
            <person name="Jogler C."/>
        </authorList>
    </citation>
    <scope>NUCLEOTIDE SEQUENCE [LARGE SCALE GENOMIC DNA]</scope>
    <source>
        <strain evidence="3 4">Pan181</strain>
    </source>
</reference>
<dbReference type="Proteomes" id="UP000315750">
    <property type="component" value="Chromosome"/>
</dbReference>
<gene>
    <name evidence="3" type="ORF">Pan181_03310</name>
</gene>
<accession>A0A518AHD5</accession>
<dbReference type="AlphaFoldDB" id="A0A518AHD5"/>
<sequence length="135" mass="14403">MLQLAVFIYGIVVLFRGKFALGGGREVVGTRARILGVLCVCVLPFAFCIGLAIGLLALSGVIDMPDQMVMVAMDLGVVIGTIVLVYVLGNTFYKRQAQEELEAADPYSPQTSSSTRGPSYSVPDPNNPYASPTQD</sequence>
<feature type="compositionally biased region" description="Polar residues" evidence="1">
    <location>
        <begin position="108"/>
        <end position="118"/>
    </location>
</feature>
<feature type="region of interest" description="Disordered" evidence="1">
    <location>
        <begin position="101"/>
        <end position="135"/>
    </location>
</feature>